<dbReference type="Proteomes" id="UP000294848">
    <property type="component" value="Unassembled WGS sequence"/>
</dbReference>
<comment type="caution">
    <text evidence="1">The sequence shown here is derived from an EMBL/GenBank/DDBJ whole genome shotgun (WGS) entry which is preliminary data.</text>
</comment>
<dbReference type="AlphaFoldDB" id="A0A4R6H4L2"/>
<protein>
    <submittedName>
        <fullName evidence="1">Uncharacterized protein</fullName>
    </submittedName>
</protein>
<dbReference type="EMBL" id="SNWI01000004">
    <property type="protein sequence ID" value="TDO02678.1"/>
    <property type="molecule type" value="Genomic_DNA"/>
</dbReference>
<sequence>MDQDVGIKVPLPVMRVITHSMPYEVIRERTSSKS</sequence>
<organism evidence="1 2">
    <name type="scientific">Sunxiuqinia elliptica</name>
    <dbReference type="NCBI Taxonomy" id="655355"/>
    <lineage>
        <taxon>Bacteria</taxon>
        <taxon>Pseudomonadati</taxon>
        <taxon>Bacteroidota</taxon>
        <taxon>Bacteroidia</taxon>
        <taxon>Marinilabiliales</taxon>
        <taxon>Prolixibacteraceae</taxon>
        <taxon>Sunxiuqinia</taxon>
    </lineage>
</organism>
<accession>A0A4R6H4L2</accession>
<evidence type="ECO:0000313" key="2">
    <source>
        <dbReference type="Proteomes" id="UP000294848"/>
    </source>
</evidence>
<evidence type="ECO:0000313" key="1">
    <source>
        <dbReference type="EMBL" id="TDO02678.1"/>
    </source>
</evidence>
<gene>
    <name evidence="1" type="ORF">DET52_104143</name>
</gene>
<reference evidence="1 2" key="1">
    <citation type="submission" date="2019-03" db="EMBL/GenBank/DDBJ databases">
        <title>Freshwater and sediment microbial communities from various areas in North America, analyzing microbe dynamics in response to fracking.</title>
        <authorList>
            <person name="Lamendella R."/>
        </authorList>
    </citation>
    <scope>NUCLEOTIDE SEQUENCE [LARGE SCALE GENOMIC DNA]</scope>
    <source>
        <strain evidence="1 2">114D</strain>
    </source>
</reference>
<name>A0A4R6H4L2_9BACT</name>
<proteinExistence type="predicted"/>